<reference evidence="2 3" key="1">
    <citation type="journal article" date="2015" name="Genome Announc.">
        <title>Complete Genome Sequence of Cupriavidus basilensis 4G11, Isolated from the Oak Ridge Field Research Center Site.</title>
        <authorList>
            <person name="Ray J."/>
            <person name="Waters R.J."/>
            <person name="Skerker J.M."/>
            <person name="Kuehl J.V."/>
            <person name="Price M.N."/>
            <person name="Huang J."/>
            <person name="Chakraborty R."/>
            <person name="Arkin A.P."/>
            <person name="Deutschbauer A."/>
        </authorList>
    </citation>
    <scope>NUCLEOTIDE SEQUENCE [LARGE SCALE GENOMIC DNA]</scope>
    <source>
        <strain evidence="2">4G11</strain>
    </source>
</reference>
<accession>A0A0C4YPG8</accession>
<organism evidence="2 3">
    <name type="scientific">Cupriavidus basilensis</name>
    <dbReference type="NCBI Taxonomy" id="68895"/>
    <lineage>
        <taxon>Bacteria</taxon>
        <taxon>Pseudomonadati</taxon>
        <taxon>Pseudomonadota</taxon>
        <taxon>Betaproteobacteria</taxon>
        <taxon>Burkholderiales</taxon>
        <taxon>Burkholderiaceae</taxon>
        <taxon>Cupriavidus</taxon>
    </lineage>
</organism>
<feature type="region of interest" description="Disordered" evidence="1">
    <location>
        <begin position="1"/>
        <end position="37"/>
    </location>
</feature>
<name>A0A0C4YPG8_9BURK</name>
<keyword evidence="3" id="KW-1185">Reference proteome</keyword>
<dbReference type="AlphaFoldDB" id="A0A0C4YPG8"/>
<evidence type="ECO:0000256" key="1">
    <source>
        <dbReference type="SAM" id="MobiDB-lite"/>
    </source>
</evidence>
<sequence length="37" mass="4152">MLKSGERLESRFPYGKDGGNRDGINTFRKHSDALQGL</sequence>
<dbReference type="KEGG" id="cbw:RR42_s3367"/>
<protein>
    <submittedName>
        <fullName evidence="2">Uncharacterized protein</fullName>
    </submittedName>
</protein>
<feature type="compositionally biased region" description="Basic and acidic residues" evidence="1">
    <location>
        <begin position="1"/>
        <end position="10"/>
    </location>
</feature>
<evidence type="ECO:0000313" key="3">
    <source>
        <dbReference type="Proteomes" id="UP000031843"/>
    </source>
</evidence>
<proteinExistence type="predicted"/>
<gene>
    <name evidence="2" type="ORF">RR42_s3367</name>
</gene>
<dbReference type="EMBL" id="CP010537">
    <property type="protein sequence ID" value="AJG24943.1"/>
    <property type="molecule type" value="Genomic_DNA"/>
</dbReference>
<dbReference type="Proteomes" id="UP000031843">
    <property type="component" value="Chromosome secondary"/>
</dbReference>
<evidence type="ECO:0000313" key="2">
    <source>
        <dbReference type="EMBL" id="AJG24943.1"/>
    </source>
</evidence>